<proteinExistence type="inferred from homology"/>
<sequence>MAVVEVQDLGPVSVITLNRPEKLNAMNLELRSELGRAIREFNANQGKRVAVITGAGRAFSVGADIASVSEDLTEDLRISFYPIYREIRFSPKIFISAVNGVAAGAGISLSLVCDLRLASKNAKFVTAFHGIGLAPDTGLTLMLARMGGSRFLERLLLGGEITAQEMAEVGIVRLTDDPLGEALKLSEGISKGPFKAYSASKRLINRAIFFDIEEYLEYESAMQGFLGKTRDFKEGVKAFLEKRKPEFRGE</sequence>
<name>H2C4N2_9CREN</name>
<dbReference type="InterPro" id="IPR014748">
    <property type="entry name" value="Enoyl-CoA_hydra_C"/>
</dbReference>
<evidence type="ECO:0000313" key="4">
    <source>
        <dbReference type="EMBL" id="EHP71050.1"/>
    </source>
</evidence>
<comment type="similarity">
    <text evidence="1 3">Belongs to the enoyl-CoA hydratase/isomerase family.</text>
</comment>
<dbReference type="STRING" id="671065.MetMK1DRAFT_00015540"/>
<reference evidence="4 5" key="1">
    <citation type="submission" date="2012-01" db="EMBL/GenBank/DDBJ databases">
        <title>Improved High-Quality Draft sequence of Metallosphaera yellowstonensis MK1.</title>
        <authorList>
            <consortium name="US DOE Joint Genome Institute"/>
            <person name="Lucas S."/>
            <person name="Han J."/>
            <person name="Cheng J.-F."/>
            <person name="Goodwin L."/>
            <person name="Pitluck S."/>
            <person name="Peters L."/>
            <person name="Teshima H."/>
            <person name="Detter J.C."/>
            <person name="Han C."/>
            <person name="Tapia R."/>
            <person name="Land M."/>
            <person name="Hauser L."/>
            <person name="Kyrpides N."/>
            <person name="Kozubal M."/>
            <person name="Macur R.E."/>
            <person name="Jay Z."/>
            <person name="Inskeep W."/>
            <person name="Woyke T."/>
        </authorList>
    </citation>
    <scope>NUCLEOTIDE SEQUENCE [LARGE SCALE GENOMIC DNA]</scope>
    <source>
        <strain evidence="4 5">MK1</strain>
    </source>
</reference>
<dbReference type="RefSeq" id="WP_009072135.1">
    <property type="nucleotide sequence ID" value="NZ_JH597761.1"/>
</dbReference>
<dbReference type="Pfam" id="PF00378">
    <property type="entry name" value="ECH_1"/>
    <property type="match status" value="1"/>
</dbReference>
<dbReference type="PANTHER" id="PTHR43459">
    <property type="entry name" value="ENOYL-COA HYDRATASE"/>
    <property type="match status" value="1"/>
</dbReference>
<dbReference type="GO" id="GO:0016836">
    <property type="term" value="F:hydro-lyase activity"/>
    <property type="evidence" value="ECO:0007669"/>
    <property type="project" value="UniProtKB-ARBA"/>
</dbReference>
<dbReference type="OrthoDB" id="27846at2157"/>
<dbReference type="InterPro" id="IPR001753">
    <property type="entry name" value="Enoyl-CoA_hydra/iso"/>
</dbReference>
<dbReference type="CDD" id="cd06558">
    <property type="entry name" value="crotonase-like"/>
    <property type="match status" value="1"/>
</dbReference>
<dbReference type="eggNOG" id="arCOG00239">
    <property type="taxonomic scope" value="Archaea"/>
</dbReference>
<dbReference type="FunFam" id="1.10.12.10:FF:000001">
    <property type="entry name" value="Probable enoyl-CoA hydratase, mitochondrial"/>
    <property type="match status" value="1"/>
</dbReference>
<keyword evidence="2" id="KW-0456">Lyase</keyword>
<evidence type="ECO:0000313" key="5">
    <source>
        <dbReference type="Proteomes" id="UP000003980"/>
    </source>
</evidence>
<evidence type="ECO:0000256" key="2">
    <source>
        <dbReference type="ARBA" id="ARBA00023239"/>
    </source>
</evidence>
<accession>H2C4N2</accession>
<dbReference type="Gene3D" id="1.10.12.10">
    <property type="entry name" value="Lyase 2-enoyl-coa Hydratase, Chain A, domain 2"/>
    <property type="match status" value="1"/>
</dbReference>
<keyword evidence="5" id="KW-1185">Reference proteome</keyword>
<dbReference type="SUPFAM" id="SSF52096">
    <property type="entry name" value="ClpP/crotonase"/>
    <property type="match status" value="1"/>
</dbReference>
<evidence type="ECO:0000256" key="1">
    <source>
        <dbReference type="ARBA" id="ARBA00005254"/>
    </source>
</evidence>
<dbReference type="NCBIfam" id="NF004725">
    <property type="entry name" value="PRK06072.1"/>
    <property type="match status" value="1"/>
</dbReference>
<dbReference type="PANTHER" id="PTHR43459:SF1">
    <property type="entry name" value="EG:BACN32G11.4 PROTEIN"/>
    <property type="match status" value="1"/>
</dbReference>
<dbReference type="HOGENOM" id="CLU_009834_7_2_2"/>
<dbReference type="Proteomes" id="UP000003980">
    <property type="component" value="Unassembled WGS sequence"/>
</dbReference>
<dbReference type="Gene3D" id="3.90.226.10">
    <property type="entry name" value="2-enoyl-CoA Hydratase, Chain A, domain 1"/>
    <property type="match status" value="1"/>
</dbReference>
<dbReference type="AlphaFoldDB" id="H2C4N2"/>
<dbReference type="PROSITE" id="PS00166">
    <property type="entry name" value="ENOYL_COA_HYDRATASE"/>
    <property type="match status" value="1"/>
</dbReference>
<dbReference type="EMBL" id="JH597761">
    <property type="protein sequence ID" value="EHP71050.1"/>
    <property type="molecule type" value="Genomic_DNA"/>
</dbReference>
<dbReference type="InterPro" id="IPR018376">
    <property type="entry name" value="Enoyl-CoA_hyd/isom_CS"/>
</dbReference>
<evidence type="ECO:0000256" key="3">
    <source>
        <dbReference type="RuleBase" id="RU003707"/>
    </source>
</evidence>
<gene>
    <name evidence="4" type="ORF">MetMK1DRAFT_00015540</name>
</gene>
<organism evidence="4 5">
    <name type="scientific">Metallosphaera yellowstonensis MK1</name>
    <dbReference type="NCBI Taxonomy" id="671065"/>
    <lineage>
        <taxon>Archaea</taxon>
        <taxon>Thermoproteota</taxon>
        <taxon>Thermoprotei</taxon>
        <taxon>Sulfolobales</taxon>
        <taxon>Sulfolobaceae</taxon>
        <taxon>Metallosphaera</taxon>
    </lineage>
</organism>
<protein>
    <submittedName>
        <fullName evidence="4">Enoyl-CoA hydratase/carnithine racemase</fullName>
    </submittedName>
</protein>
<dbReference type="InterPro" id="IPR029045">
    <property type="entry name" value="ClpP/crotonase-like_dom_sf"/>
</dbReference>